<dbReference type="Pfam" id="PF07727">
    <property type="entry name" value="RVT_2"/>
    <property type="match status" value="1"/>
</dbReference>
<dbReference type="SUPFAM" id="SSF56672">
    <property type="entry name" value="DNA/RNA polymerases"/>
    <property type="match status" value="1"/>
</dbReference>
<evidence type="ECO:0000259" key="4">
    <source>
        <dbReference type="PROSITE" id="PS50158"/>
    </source>
</evidence>
<keyword evidence="1" id="KW-0863">Zinc-finger</keyword>
<dbReference type="InterPro" id="IPR001878">
    <property type="entry name" value="Znf_CCHC"/>
</dbReference>
<feature type="compositionally biased region" description="Basic residues" evidence="3">
    <location>
        <begin position="1174"/>
        <end position="1183"/>
    </location>
</feature>
<name>A0AAD8VGD9_LOLMU</name>
<feature type="compositionally biased region" description="Low complexity" evidence="3">
    <location>
        <begin position="414"/>
        <end position="461"/>
    </location>
</feature>
<feature type="compositionally biased region" description="Pro residues" evidence="3">
    <location>
        <begin position="175"/>
        <end position="187"/>
    </location>
</feature>
<reference evidence="5" key="1">
    <citation type="submission" date="2023-07" db="EMBL/GenBank/DDBJ databases">
        <title>A chromosome-level genome assembly of Lolium multiflorum.</title>
        <authorList>
            <person name="Chen Y."/>
            <person name="Copetti D."/>
            <person name="Kolliker R."/>
            <person name="Studer B."/>
        </authorList>
    </citation>
    <scope>NUCLEOTIDE SEQUENCE</scope>
    <source>
        <strain evidence="5">02402/16</strain>
        <tissue evidence="5">Leaf</tissue>
    </source>
</reference>
<protein>
    <recommendedName>
        <fullName evidence="4">CCHC-type domain-containing protein</fullName>
    </recommendedName>
</protein>
<feature type="compositionally biased region" description="Basic and acidic residues" evidence="3">
    <location>
        <begin position="190"/>
        <end position="252"/>
    </location>
</feature>
<feature type="compositionally biased region" description="Basic and acidic residues" evidence="3">
    <location>
        <begin position="336"/>
        <end position="366"/>
    </location>
</feature>
<dbReference type="PANTHER" id="PTHR47481">
    <property type="match status" value="1"/>
</dbReference>
<comment type="caution">
    <text evidence="5">The sequence shown here is derived from an EMBL/GenBank/DDBJ whole genome shotgun (WGS) entry which is preliminary data.</text>
</comment>
<evidence type="ECO:0000256" key="1">
    <source>
        <dbReference type="PROSITE-ProRule" id="PRU00047"/>
    </source>
</evidence>
<dbReference type="SMART" id="SM00343">
    <property type="entry name" value="ZnF_C2HC"/>
    <property type="match status" value="2"/>
</dbReference>
<dbReference type="InterPro" id="IPR043502">
    <property type="entry name" value="DNA/RNA_pol_sf"/>
</dbReference>
<dbReference type="GO" id="GO:0008270">
    <property type="term" value="F:zinc ion binding"/>
    <property type="evidence" value="ECO:0007669"/>
    <property type="project" value="UniProtKB-KW"/>
</dbReference>
<evidence type="ECO:0000256" key="2">
    <source>
        <dbReference type="SAM" id="Coils"/>
    </source>
</evidence>
<dbReference type="Gene3D" id="4.10.60.10">
    <property type="entry name" value="Zinc finger, CCHC-type"/>
    <property type="match status" value="1"/>
</dbReference>
<dbReference type="InterPro" id="IPR036875">
    <property type="entry name" value="Znf_CCHC_sf"/>
</dbReference>
<feature type="region of interest" description="Disordered" evidence="3">
    <location>
        <begin position="336"/>
        <end position="511"/>
    </location>
</feature>
<feature type="region of interest" description="Disordered" evidence="3">
    <location>
        <begin position="157"/>
        <end position="255"/>
    </location>
</feature>
<keyword evidence="1" id="KW-0862">Zinc</keyword>
<dbReference type="Pfam" id="PF00098">
    <property type="entry name" value="zf-CCHC"/>
    <property type="match status" value="1"/>
</dbReference>
<accession>A0AAD8VGD9</accession>
<sequence length="1300" mass="144438">MDQINKTRVPNPAYIEWMARDQQVLRFLLNTLSPEVLSHLLEVTSTAEAWTAIGAMFKTASRTKAQHLRGELNDTKKLTLTADQYYTKMRGFASELSALGKPVEDDELLGYLLHGLDKGEYNALITTVNGNPGTSLEEFYEQLSSYDMRNGVEEKGSFVSSANLARRGDQRPRARTPPPRGRTPPPSRARSPDRGLYRGGGYRDDDRNYRRDDGRGSWRRDDRRGDRRDDRRDRNRDDGGGYRRTDGRRSDRVPTPYVDTECQICKKHGHPANAYWWRYSDDKKDRDDGDKGANLASYGVDTNWYTDTGATDHITSELNKLLIANKYHGQDRVRTAEGTESVDDHQTQNDETSTEHEVDMPEHSSDSVDPEAQQYEEDPPSVASASGQDSPVPPARDGHTPGGPRAPASPPVSPRVSASPSVESLASSSHAVPHSPGAVSPAGSVRSSVASSVEGSAAGGESSDENSNDANSGTDSDNSAAASPPPPSLPGVPTRLQKGIRNPKQYTDGTVRYGMLSSTGEPLTLTEALNDQNWCKAMKEEYNALLENKTWHLVPPNRSKNLIDCKWVYRIKKKADGSIDRYKARLVAKGFKQRYGIDYEDTFSLVVKIATIRIVLSLSVSCGWSLRQLDVKNAFLHGVLEEEVYMRQPPGFENPHAPHHVCKLDKALYGLKQAPRAWYSRLSSKLCELGFTPSKADTSLFLLKKSGISMFVLIYVDDIIVTGSSDRAINALLRDLNVNFAIKDLGDLHFFLGIEVKKLHNGLLLTQEKYATELLDKVEETKDSIGQDKILKGASSNSSSLSHGSHMCLMAKGSTVSPTMEPHTSRDDKDEDVYEEEDWVVSLRDKGKSVFKIICKDKIASTHFFEILTTAIESQKLIWMHENTIDKKGALEREYADDVASLKNELEEEQTIKEALEETFALELSREKENHDRALEMANELKLKNDKLVFVNAKLLEDFEQLKKGSRVIESALTKLTESHEQLKASYLKVHANLPSPIAIDNDACATNSTSCEASTLKENVELRAQLDLLTCNYGKLEENHGKLSSSHEDLLASHNRLKLAHEAIISKATPCSTSSSTCVVTNHVEEIKELKAQVTSLKNDLVKSHEGKCKLDTMLSVQQSPNDKSGLGFKSNNKNKSNNNNNNKKKGKVQVKDPAKIVCFKCKIEGHHVRSCPLKKKQKGKRPQAQTHIQPQVEEIPLPKKNQANAPIVEKSSEKKEKKRTCYICREKGHISSLCTIGTSSNSITIDDVYSLRKDEGGNVFAKYVGAQSGVKKRTIWVAKPIVTNLLGPNLVGDQQSKI</sequence>
<dbReference type="PANTHER" id="PTHR47481:SF31">
    <property type="entry name" value="OS01G0873500 PROTEIN"/>
    <property type="match status" value="1"/>
</dbReference>
<keyword evidence="6" id="KW-1185">Reference proteome</keyword>
<feature type="domain" description="CCHC-type" evidence="4">
    <location>
        <begin position="1160"/>
        <end position="1174"/>
    </location>
</feature>
<feature type="coiled-coil region" evidence="2">
    <location>
        <begin position="892"/>
        <end position="944"/>
    </location>
</feature>
<keyword evidence="1" id="KW-0479">Metal-binding</keyword>
<dbReference type="PROSITE" id="PS50158">
    <property type="entry name" value="ZF_CCHC"/>
    <property type="match status" value="1"/>
</dbReference>
<evidence type="ECO:0000313" key="6">
    <source>
        <dbReference type="Proteomes" id="UP001231189"/>
    </source>
</evidence>
<dbReference type="SUPFAM" id="SSF57756">
    <property type="entry name" value="Retrovirus zinc finger-like domains"/>
    <property type="match status" value="1"/>
</dbReference>
<dbReference type="GO" id="GO:0003676">
    <property type="term" value="F:nucleic acid binding"/>
    <property type="evidence" value="ECO:0007669"/>
    <property type="project" value="InterPro"/>
</dbReference>
<feature type="region of interest" description="Disordered" evidence="3">
    <location>
        <begin position="1174"/>
        <end position="1194"/>
    </location>
</feature>
<dbReference type="Pfam" id="PF14223">
    <property type="entry name" value="Retrotran_gag_2"/>
    <property type="match status" value="1"/>
</dbReference>
<organism evidence="5 6">
    <name type="scientific">Lolium multiflorum</name>
    <name type="common">Italian ryegrass</name>
    <name type="synonym">Lolium perenne subsp. multiflorum</name>
    <dbReference type="NCBI Taxonomy" id="4521"/>
    <lineage>
        <taxon>Eukaryota</taxon>
        <taxon>Viridiplantae</taxon>
        <taxon>Streptophyta</taxon>
        <taxon>Embryophyta</taxon>
        <taxon>Tracheophyta</taxon>
        <taxon>Spermatophyta</taxon>
        <taxon>Magnoliopsida</taxon>
        <taxon>Liliopsida</taxon>
        <taxon>Poales</taxon>
        <taxon>Poaceae</taxon>
        <taxon>BOP clade</taxon>
        <taxon>Pooideae</taxon>
        <taxon>Poodae</taxon>
        <taxon>Poeae</taxon>
        <taxon>Poeae Chloroplast Group 2 (Poeae type)</taxon>
        <taxon>Loliodinae</taxon>
        <taxon>Loliinae</taxon>
        <taxon>Lolium</taxon>
    </lineage>
</organism>
<feature type="compositionally biased region" description="Low complexity" evidence="3">
    <location>
        <begin position="1131"/>
        <end position="1143"/>
    </location>
</feature>
<proteinExistence type="predicted"/>
<evidence type="ECO:0000256" key="3">
    <source>
        <dbReference type="SAM" id="MobiDB-lite"/>
    </source>
</evidence>
<gene>
    <name evidence="5" type="ORF">QYE76_027789</name>
</gene>
<dbReference type="EMBL" id="JAUUTY010000007">
    <property type="protein sequence ID" value="KAK1604116.1"/>
    <property type="molecule type" value="Genomic_DNA"/>
</dbReference>
<dbReference type="InterPro" id="IPR013103">
    <property type="entry name" value="RVT_2"/>
</dbReference>
<feature type="region of interest" description="Disordered" evidence="3">
    <location>
        <begin position="1116"/>
        <end position="1151"/>
    </location>
</feature>
<evidence type="ECO:0000313" key="5">
    <source>
        <dbReference type="EMBL" id="KAK1604116.1"/>
    </source>
</evidence>
<dbReference type="Proteomes" id="UP001231189">
    <property type="component" value="Unassembled WGS sequence"/>
</dbReference>
<keyword evidence="2" id="KW-0175">Coiled coil</keyword>